<dbReference type="SUPFAM" id="SSF50494">
    <property type="entry name" value="Trypsin-like serine proteases"/>
    <property type="match status" value="1"/>
</dbReference>
<keyword evidence="1" id="KW-0378">Hydrolase</keyword>
<sequence length="347" mass="37501">MEILKLFFGVREGRYAIQSMAPMKLEPADGHSHPFYKLKDGLFHAQGIINGLPNVGLFTEVLGQSIVPIVAQVPGEACLRCLGTGFFISCTGLLVTAAHVVADPIEREYGQAERLIGNKYVMRDIKIGIMIPVNSLFFQTKGFLFRAIDWSVIIAEDRQSILGPRKIDLRLTADVAVCQVEQLGPDRHYQPLSLVQKGMKGVGLGIGKTALAIGYGDMRDVDLSPAAPNVLTGDFGFDLYASHGPILERYPDNITIRQASAPGPCFTASLKLPGGMSGSPIFDHEGLYVHGVVSRSLQLDDGLAAHGYGCMLAPLLGLPLEAFEQKSVFDLLETAEHGMPKISAPDI</sequence>
<proteinExistence type="predicted"/>
<name>A0A9E8CS84_9HYPH</name>
<gene>
    <name evidence="1" type="ORF">NWE54_24495</name>
</gene>
<reference evidence="1" key="1">
    <citation type="submission" date="2022-08" db="EMBL/GenBank/DDBJ databases">
        <title>Complete Genome Sequences of 2 Bosea sp. soil isolates.</title>
        <authorList>
            <person name="Alvarez Arevalo M."/>
            <person name="Sterndorff E.B."/>
            <person name="Faurdal D."/>
            <person name="Joergensen T.S."/>
            <person name="Weber T."/>
        </authorList>
    </citation>
    <scope>NUCLEOTIDE SEQUENCE</scope>
    <source>
        <strain evidence="1">NBC_00436</strain>
    </source>
</reference>
<dbReference type="EMBL" id="CP102774">
    <property type="protein sequence ID" value="UZF86878.1"/>
    <property type="molecule type" value="Genomic_DNA"/>
</dbReference>
<dbReference type="GO" id="GO:0008233">
    <property type="term" value="F:peptidase activity"/>
    <property type="evidence" value="ECO:0007669"/>
    <property type="project" value="UniProtKB-KW"/>
</dbReference>
<keyword evidence="1" id="KW-0645">Protease</keyword>
<dbReference type="AlphaFoldDB" id="A0A9E8CS84"/>
<accession>A0A9E8CS84</accession>
<organism evidence="1">
    <name type="scientific">Bosea sp. NBC_00436</name>
    <dbReference type="NCBI Taxonomy" id="2969620"/>
    <lineage>
        <taxon>Bacteria</taxon>
        <taxon>Pseudomonadati</taxon>
        <taxon>Pseudomonadota</taxon>
        <taxon>Alphaproteobacteria</taxon>
        <taxon>Hyphomicrobiales</taxon>
        <taxon>Boseaceae</taxon>
        <taxon>Bosea</taxon>
    </lineage>
</organism>
<dbReference type="Pfam" id="PF13365">
    <property type="entry name" value="Trypsin_2"/>
    <property type="match status" value="1"/>
</dbReference>
<protein>
    <submittedName>
        <fullName evidence="1">Serine protease</fullName>
    </submittedName>
</protein>
<dbReference type="GO" id="GO:0006508">
    <property type="term" value="P:proteolysis"/>
    <property type="evidence" value="ECO:0007669"/>
    <property type="project" value="UniProtKB-KW"/>
</dbReference>
<dbReference type="InterPro" id="IPR009003">
    <property type="entry name" value="Peptidase_S1_PA"/>
</dbReference>
<evidence type="ECO:0000313" key="1">
    <source>
        <dbReference type="EMBL" id="UZF86878.1"/>
    </source>
</evidence>